<protein>
    <submittedName>
        <fullName evidence="2">GNAT family N-acetyltransferase</fullName>
        <ecNumber evidence="2">2.3.-.-</ecNumber>
    </submittedName>
</protein>
<dbReference type="RefSeq" id="WP_378292057.1">
    <property type="nucleotide sequence ID" value="NZ_JBHSON010000141.1"/>
</dbReference>
<keyword evidence="3" id="KW-1185">Reference proteome</keyword>
<feature type="domain" description="N-acetyltransferase" evidence="1">
    <location>
        <begin position="6"/>
        <end position="169"/>
    </location>
</feature>
<dbReference type="Pfam" id="PF13420">
    <property type="entry name" value="Acetyltransf_4"/>
    <property type="match status" value="1"/>
</dbReference>
<dbReference type="Proteomes" id="UP001596074">
    <property type="component" value="Unassembled WGS sequence"/>
</dbReference>
<keyword evidence="2" id="KW-0808">Transferase</keyword>
<keyword evidence="2" id="KW-0012">Acyltransferase</keyword>
<organism evidence="2 3">
    <name type="scientific">Actinomadura rugatobispora</name>
    <dbReference type="NCBI Taxonomy" id="1994"/>
    <lineage>
        <taxon>Bacteria</taxon>
        <taxon>Bacillati</taxon>
        <taxon>Actinomycetota</taxon>
        <taxon>Actinomycetes</taxon>
        <taxon>Streptosporangiales</taxon>
        <taxon>Thermomonosporaceae</taxon>
        <taxon>Actinomadura</taxon>
    </lineage>
</organism>
<dbReference type="EC" id="2.3.-.-" evidence="2"/>
<evidence type="ECO:0000313" key="3">
    <source>
        <dbReference type="Proteomes" id="UP001596074"/>
    </source>
</evidence>
<evidence type="ECO:0000313" key="2">
    <source>
        <dbReference type="EMBL" id="MFC5754205.1"/>
    </source>
</evidence>
<sequence>MTLPETGIRPALPADLEAVAEIFAHYVLHSTVTFEQTPPTVARWRERLAALDAKGLPFLVADAGGEVAGYAYAGPWRPKPAYRHTVEDSIYLAPARTGQGLGGALLGALLAGCAQAGARQVIAVIADTGSGTSAALHGRHGFVHAGRLTGVGYKHGRWIDTILMQRALPSGAVEDGGHGR</sequence>
<dbReference type="PROSITE" id="PS51186">
    <property type="entry name" value="GNAT"/>
    <property type="match status" value="1"/>
</dbReference>
<reference evidence="3" key="1">
    <citation type="journal article" date="2019" name="Int. J. Syst. Evol. Microbiol.">
        <title>The Global Catalogue of Microorganisms (GCM) 10K type strain sequencing project: providing services to taxonomists for standard genome sequencing and annotation.</title>
        <authorList>
            <consortium name="The Broad Institute Genomics Platform"/>
            <consortium name="The Broad Institute Genome Sequencing Center for Infectious Disease"/>
            <person name="Wu L."/>
            <person name="Ma J."/>
        </authorList>
    </citation>
    <scope>NUCLEOTIDE SEQUENCE [LARGE SCALE GENOMIC DNA]</scope>
    <source>
        <strain evidence="3">KCTC 42087</strain>
    </source>
</reference>
<evidence type="ECO:0000259" key="1">
    <source>
        <dbReference type="PROSITE" id="PS51186"/>
    </source>
</evidence>
<comment type="caution">
    <text evidence="2">The sequence shown here is derived from an EMBL/GenBank/DDBJ whole genome shotgun (WGS) entry which is preliminary data.</text>
</comment>
<dbReference type="GO" id="GO:0016746">
    <property type="term" value="F:acyltransferase activity"/>
    <property type="evidence" value="ECO:0007669"/>
    <property type="project" value="UniProtKB-KW"/>
</dbReference>
<name>A0ABW1AIR1_9ACTN</name>
<proteinExistence type="predicted"/>
<dbReference type="SUPFAM" id="SSF55729">
    <property type="entry name" value="Acyl-CoA N-acyltransferases (Nat)"/>
    <property type="match status" value="1"/>
</dbReference>
<gene>
    <name evidence="2" type="ORF">ACFPZN_52045</name>
</gene>
<accession>A0ABW1AIR1</accession>
<dbReference type="Gene3D" id="3.40.630.30">
    <property type="match status" value="1"/>
</dbReference>
<dbReference type="EMBL" id="JBHSON010000141">
    <property type="protein sequence ID" value="MFC5754205.1"/>
    <property type="molecule type" value="Genomic_DNA"/>
</dbReference>
<dbReference type="InterPro" id="IPR000182">
    <property type="entry name" value="GNAT_dom"/>
</dbReference>
<dbReference type="PANTHER" id="PTHR43072:SF8">
    <property type="entry name" value="ACYLTRANSFERASE FABY-RELATED"/>
    <property type="match status" value="1"/>
</dbReference>
<dbReference type="PANTHER" id="PTHR43072">
    <property type="entry name" value="N-ACETYLTRANSFERASE"/>
    <property type="match status" value="1"/>
</dbReference>
<dbReference type="InterPro" id="IPR016181">
    <property type="entry name" value="Acyl_CoA_acyltransferase"/>
</dbReference>